<dbReference type="SUPFAM" id="SSF53474">
    <property type="entry name" value="alpha/beta-Hydrolases"/>
    <property type="match status" value="1"/>
</dbReference>
<gene>
    <name evidence="3" type="ORF">FYJ80_03375</name>
</gene>
<keyword evidence="4" id="KW-1185">Reference proteome</keyword>
<dbReference type="AlphaFoldDB" id="A0A7X2PBF0"/>
<dbReference type="PANTHER" id="PTHR48081:SF6">
    <property type="entry name" value="PEPTIDASE S9 PROLYL OLIGOPEPTIDASE CATALYTIC DOMAIN-CONTAINING PROTEIN"/>
    <property type="match status" value="1"/>
</dbReference>
<feature type="domain" description="BD-FAE-like" evidence="2">
    <location>
        <begin position="23"/>
        <end position="206"/>
    </location>
</feature>
<sequence>MLLQEERMNKRIYLQSENNIPYIDLYLHERAKKESIVLVIPGGGYFFCNPREGEDIAYNFLSRGFDAAVLQYSTNKGDLYPKQLIETAKAIDYIKKTLGYEKVFLCGFSAGGHLAASVATLFNKEERIKEYDCRPNGCVLSYPVLISRRFENKITLDNLCGNDEALRSWVSLEDRVDSQTPKFFIWHTFEDEKVPVENSLIFASALRKNNIAFELHIYEKGPHALSLATDITAEREEDVNNHASSWFDLACDWIKNCL</sequence>
<dbReference type="Pfam" id="PF20434">
    <property type="entry name" value="BD-FAE"/>
    <property type="match status" value="1"/>
</dbReference>
<dbReference type="PANTHER" id="PTHR48081">
    <property type="entry name" value="AB HYDROLASE SUPERFAMILY PROTEIN C4A8.06C"/>
    <property type="match status" value="1"/>
</dbReference>
<comment type="caution">
    <text evidence="3">The sequence shown here is derived from an EMBL/GenBank/DDBJ whole genome shotgun (WGS) entry which is preliminary data.</text>
</comment>
<proteinExistence type="predicted"/>
<accession>A0A7X2PBF0</accession>
<dbReference type="InterPro" id="IPR029058">
    <property type="entry name" value="AB_hydrolase_fold"/>
</dbReference>
<evidence type="ECO:0000259" key="2">
    <source>
        <dbReference type="Pfam" id="PF20434"/>
    </source>
</evidence>
<dbReference type="GO" id="GO:0016787">
    <property type="term" value="F:hydrolase activity"/>
    <property type="evidence" value="ECO:0007669"/>
    <property type="project" value="UniProtKB-KW"/>
</dbReference>
<evidence type="ECO:0000256" key="1">
    <source>
        <dbReference type="ARBA" id="ARBA00022801"/>
    </source>
</evidence>
<keyword evidence="1 3" id="KW-0378">Hydrolase</keyword>
<organism evidence="3 4">
    <name type="scientific">Bullifex porci</name>
    <dbReference type="NCBI Taxonomy" id="2606638"/>
    <lineage>
        <taxon>Bacteria</taxon>
        <taxon>Pseudomonadati</taxon>
        <taxon>Spirochaetota</taxon>
        <taxon>Spirochaetia</taxon>
        <taxon>Spirochaetales</taxon>
        <taxon>Spirochaetaceae</taxon>
        <taxon>Bullifex</taxon>
    </lineage>
</organism>
<name>A0A7X2PBF0_9SPIO</name>
<dbReference type="Gene3D" id="3.40.50.1820">
    <property type="entry name" value="alpha/beta hydrolase"/>
    <property type="match status" value="1"/>
</dbReference>
<dbReference type="EMBL" id="VUNN01000004">
    <property type="protein sequence ID" value="MSU05820.1"/>
    <property type="molecule type" value="Genomic_DNA"/>
</dbReference>
<dbReference type="Proteomes" id="UP000460549">
    <property type="component" value="Unassembled WGS sequence"/>
</dbReference>
<protein>
    <submittedName>
        <fullName evidence="3">Alpha/beta hydrolase</fullName>
    </submittedName>
</protein>
<evidence type="ECO:0000313" key="4">
    <source>
        <dbReference type="Proteomes" id="UP000460549"/>
    </source>
</evidence>
<dbReference type="InterPro" id="IPR050300">
    <property type="entry name" value="GDXG_lipolytic_enzyme"/>
</dbReference>
<dbReference type="InterPro" id="IPR049492">
    <property type="entry name" value="BD-FAE-like_dom"/>
</dbReference>
<reference evidence="3 4" key="1">
    <citation type="submission" date="2019-08" db="EMBL/GenBank/DDBJ databases">
        <title>In-depth cultivation of the pig gut microbiome towards novel bacterial diversity and tailored functional studies.</title>
        <authorList>
            <person name="Wylensek D."/>
            <person name="Hitch T.C.A."/>
            <person name="Clavel T."/>
        </authorList>
    </citation>
    <scope>NUCLEOTIDE SEQUENCE [LARGE SCALE GENOMIC DNA]</scope>
    <source>
        <strain evidence="3 4">NM-380-WT-3C1</strain>
    </source>
</reference>
<evidence type="ECO:0000313" key="3">
    <source>
        <dbReference type="EMBL" id="MSU05820.1"/>
    </source>
</evidence>